<sequence length="252" mass="28038">MKLFWGYFFTDLRRCFLSRLWCAGIVGVAFFLFFSLENMGIVNKNIVSAYIFSTNMSGAVISFVFCALPYATSFSEDQEYRYVLYSAARGSLKIYVFAKAAVIYLSSVLAMMGGTLLFLLLCRTQVPWMDWEQDSYGVALAGGYGHLLSEGRPLLYCMVSALHMGLLAGVLSLMSAFCSIYLSNKVLVLLMPFLLVTFLASVDTGVFSVRMYFAISGVFSSDWQNLLYVLIISLVPSLLIAAGIYRALSKKL</sequence>
<feature type="transmembrane region" description="Helical" evidence="1">
    <location>
        <begin position="92"/>
        <end position="121"/>
    </location>
</feature>
<dbReference type="AlphaFoldDB" id="A0A9D1EUH6"/>
<evidence type="ECO:0000313" key="3">
    <source>
        <dbReference type="Proteomes" id="UP000823935"/>
    </source>
</evidence>
<evidence type="ECO:0008006" key="4">
    <source>
        <dbReference type="Google" id="ProtNLM"/>
    </source>
</evidence>
<evidence type="ECO:0000256" key="1">
    <source>
        <dbReference type="SAM" id="Phobius"/>
    </source>
</evidence>
<feature type="transmembrane region" description="Helical" evidence="1">
    <location>
        <begin position="20"/>
        <end position="41"/>
    </location>
</feature>
<organism evidence="2 3">
    <name type="scientific">Candidatus Limivivens intestinipullorum</name>
    <dbReference type="NCBI Taxonomy" id="2840858"/>
    <lineage>
        <taxon>Bacteria</taxon>
        <taxon>Bacillati</taxon>
        <taxon>Bacillota</taxon>
        <taxon>Clostridia</taxon>
        <taxon>Lachnospirales</taxon>
        <taxon>Lachnospiraceae</taxon>
        <taxon>Lachnospiraceae incertae sedis</taxon>
        <taxon>Candidatus Limivivens</taxon>
    </lineage>
</organism>
<evidence type="ECO:0000313" key="2">
    <source>
        <dbReference type="EMBL" id="HIS31896.1"/>
    </source>
</evidence>
<dbReference type="Proteomes" id="UP000823935">
    <property type="component" value="Unassembled WGS sequence"/>
</dbReference>
<feature type="transmembrane region" description="Helical" evidence="1">
    <location>
        <begin position="47"/>
        <end position="71"/>
    </location>
</feature>
<feature type="transmembrane region" description="Helical" evidence="1">
    <location>
        <begin position="153"/>
        <end position="174"/>
    </location>
</feature>
<keyword evidence="1" id="KW-1133">Transmembrane helix</keyword>
<keyword evidence="1" id="KW-0812">Transmembrane</keyword>
<feature type="transmembrane region" description="Helical" evidence="1">
    <location>
        <begin position="227"/>
        <end position="248"/>
    </location>
</feature>
<accession>A0A9D1EUH6</accession>
<comment type="caution">
    <text evidence="2">The sequence shown here is derived from an EMBL/GenBank/DDBJ whole genome shotgun (WGS) entry which is preliminary data.</text>
</comment>
<reference evidence="2" key="1">
    <citation type="submission" date="2020-10" db="EMBL/GenBank/DDBJ databases">
        <authorList>
            <person name="Gilroy R."/>
        </authorList>
    </citation>
    <scope>NUCLEOTIDE SEQUENCE</scope>
    <source>
        <strain evidence="2">CHK190-19873</strain>
    </source>
</reference>
<protein>
    <recommendedName>
        <fullName evidence="4">ABC-2 family transporter protein</fullName>
    </recommendedName>
</protein>
<name>A0A9D1EUH6_9FIRM</name>
<gene>
    <name evidence="2" type="ORF">IAB44_10180</name>
</gene>
<feature type="transmembrane region" description="Helical" evidence="1">
    <location>
        <begin position="186"/>
        <end position="207"/>
    </location>
</feature>
<keyword evidence="1" id="KW-0472">Membrane</keyword>
<dbReference type="EMBL" id="DVIQ01000060">
    <property type="protein sequence ID" value="HIS31896.1"/>
    <property type="molecule type" value="Genomic_DNA"/>
</dbReference>
<reference evidence="2" key="2">
    <citation type="journal article" date="2021" name="PeerJ">
        <title>Extensive microbial diversity within the chicken gut microbiome revealed by metagenomics and culture.</title>
        <authorList>
            <person name="Gilroy R."/>
            <person name="Ravi A."/>
            <person name="Getino M."/>
            <person name="Pursley I."/>
            <person name="Horton D.L."/>
            <person name="Alikhan N.F."/>
            <person name="Baker D."/>
            <person name="Gharbi K."/>
            <person name="Hall N."/>
            <person name="Watson M."/>
            <person name="Adriaenssens E.M."/>
            <person name="Foster-Nyarko E."/>
            <person name="Jarju S."/>
            <person name="Secka A."/>
            <person name="Antonio M."/>
            <person name="Oren A."/>
            <person name="Chaudhuri R.R."/>
            <person name="La Ragione R."/>
            <person name="Hildebrand F."/>
            <person name="Pallen M.J."/>
        </authorList>
    </citation>
    <scope>NUCLEOTIDE SEQUENCE</scope>
    <source>
        <strain evidence="2">CHK190-19873</strain>
    </source>
</reference>
<proteinExistence type="predicted"/>